<dbReference type="InterPro" id="IPR011990">
    <property type="entry name" value="TPR-like_helical_dom_sf"/>
</dbReference>
<protein>
    <submittedName>
        <fullName evidence="8">Putative outer membrane starch-binding protein</fullName>
    </submittedName>
</protein>
<dbReference type="PROSITE" id="PS51257">
    <property type="entry name" value="PROKAR_LIPOPROTEIN"/>
    <property type="match status" value="1"/>
</dbReference>
<evidence type="ECO:0000259" key="7">
    <source>
        <dbReference type="Pfam" id="PF14322"/>
    </source>
</evidence>
<evidence type="ECO:0000256" key="4">
    <source>
        <dbReference type="ARBA" id="ARBA00023136"/>
    </source>
</evidence>
<dbReference type="OrthoDB" id="5694214at2"/>
<comment type="subcellular location">
    <subcellularLocation>
        <location evidence="1">Cell outer membrane</location>
    </subcellularLocation>
</comment>
<feature type="domain" description="RagB/SusD" evidence="6">
    <location>
        <begin position="293"/>
        <end position="632"/>
    </location>
</feature>
<comment type="similarity">
    <text evidence="2">Belongs to the SusD family.</text>
</comment>
<feature type="domain" description="SusD-like N-terminal" evidence="7">
    <location>
        <begin position="24"/>
        <end position="216"/>
    </location>
</feature>
<keyword evidence="5" id="KW-0998">Cell outer membrane</keyword>
<comment type="caution">
    <text evidence="8">The sequence shown here is derived from an EMBL/GenBank/DDBJ whole genome shotgun (WGS) entry which is preliminary data.</text>
</comment>
<evidence type="ECO:0000259" key="6">
    <source>
        <dbReference type="Pfam" id="PF07980"/>
    </source>
</evidence>
<dbReference type="Proteomes" id="UP000245489">
    <property type="component" value="Unassembled WGS sequence"/>
</dbReference>
<evidence type="ECO:0000256" key="1">
    <source>
        <dbReference type="ARBA" id="ARBA00004442"/>
    </source>
</evidence>
<keyword evidence="9" id="KW-1185">Reference proteome</keyword>
<proteinExistence type="inferred from homology"/>
<evidence type="ECO:0000256" key="2">
    <source>
        <dbReference type="ARBA" id="ARBA00006275"/>
    </source>
</evidence>
<sequence>MKKYIYVFLSFLVIGTGGCSSDSEFLDISPTSILSNEQAFSDPAQVLSILANLYNRQVDITSFNNSWSSFVDFGESFPSDGNYSTVQNNGWGYGSWGTWDYGYIRDLNLFIKRDSAATALSVVDKARFSAEARFLRANYYFEMTKRMGGVPLILEPLLYDFNGDPSYLRKPRAKEYEMYDFIIKEAEAIKNDLPANLNDRSRASKGAVLAMEARAALYAASIAKYGANTPVVKLSGDEVGIPANKADGYYQIALRAAKEIISGSAGGYALYQNKPDLAENFANLFLDKEVNNKESIFFEDYKLKTSKVHNFTTSNQPFSSGEESANGDAGRINPSLNLVENFEKLDNTFAPMAHQDANGQPIYYNNPIDIFAGRDARLAGTIILPGSAFKGQQLDIWAGYKLGNGQVVTNQDASRFVALPNTSNPVQVLGKDGPYNGNVNRTQTGFYIRKYLDPTPGAGSRGTNSAVAFIRYRYAEVLLNAAEAAFELGLNADAVNYINQVRARAGLTIPLKSSDLTFDRIVHERRVELAYEGHFLFDMKRWRLAHVVWDGGKMTTSELVSNIGKATKRNTQPFGLWPYKFYDPTSPNNGKWVFDVVLPNLVTGANNFQFGNYYSAIDNNIIAANPKLVRQPNQ</sequence>
<name>A0A316ECI7_9BACT</name>
<organism evidence="8 9">
    <name type="scientific">Arcicella aurantiaca</name>
    <dbReference type="NCBI Taxonomy" id="591202"/>
    <lineage>
        <taxon>Bacteria</taxon>
        <taxon>Pseudomonadati</taxon>
        <taxon>Bacteroidota</taxon>
        <taxon>Cytophagia</taxon>
        <taxon>Cytophagales</taxon>
        <taxon>Flectobacillaceae</taxon>
        <taxon>Arcicella</taxon>
    </lineage>
</organism>
<dbReference type="RefSeq" id="WP_109742307.1">
    <property type="nucleotide sequence ID" value="NZ_QGGO01000006.1"/>
</dbReference>
<dbReference type="Gene3D" id="1.25.40.390">
    <property type="match status" value="1"/>
</dbReference>
<dbReference type="Pfam" id="PF07980">
    <property type="entry name" value="SusD_RagB"/>
    <property type="match status" value="1"/>
</dbReference>
<evidence type="ECO:0000256" key="3">
    <source>
        <dbReference type="ARBA" id="ARBA00022729"/>
    </source>
</evidence>
<dbReference type="GO" id="GO:0009279">
    <property type="term" value="C:cell outer membrane"/>
    <property type="evidence" value="ECO:0007669"/>
    <property type="project" value="UniProtKB-SubCell"/>
</dbReference>
<accession>A0A316ECI7</accession>
<keyword evidence="3" id="KW-0732">Signal</keyword>
<dbReference type="InterPro" id="IPR033985">
    <property type="entry name" value="SusD-like_N"/>
</dbReference>
<dbReference type="EMBL" id="QGGO01000006">
    <property type="protein sequence ID" value="PWK27666.1"/>
    <property type="molecule type" value="Genomic_DNA"/>
</dbReference>
<dbReference type="Pfam" id="PF14322">
    <property type="entry name" value="SusD-like_3"/>
    <property type="match status" value="1"/>
</dbReference>
<reference evidence="8 9" key="1">
    <citation type="submission" date="2018-05" db="EMBL/GenBank/DDBJ databases">
        <title>Genomic Encyclopedia of Archaeal and Bacterial Type Strains, Phase II (KMG-II): from individual species to whole genera.</title>
        <authorList>
            <person name="Goeker M."/>
        </authorList>
    </citation>
    <scope>NUCLEOTIDE SEQUENCE [LARGE SCALE GENOMIC DNA]</scope>
    <source>
        <strain evidence="8 9">DSM 22214</strain>
    </source>
</reference>
<dbReference type="SUPFAM" id="SSF48452">
    <property type="entry name" value="TPR-like"/>
    <property type="match status" value="1"/>
</dbReference>
<evidence type="ECO:0000313" key="9">
    <source>
        <dbReference type="Proteomes" id="UP000245489"/>
    </source>
</evidence>
<keyword evidence="4" id="KW-0472">Membrane</keyword>
<dbReference type="InterPro" id="IPR012944">
    <property type="entry name" value="SusD_RagB_dom"/>
</dbReference>
<evidence type="ECO:0000313" key="8">
    <source>
        <dbReference type="EMBL" id="PWK27666.1"/>
    </source>
</evidence>
<dbReference type="AlphaFoldDB" id="A0A316ECI7"/>
<gene>
    <name evidence="8" type="ORF">LV89_01557</name>
</gene>
<evidence type="ECO:0000256" key="5">
    <source>
        <dbReference type="ARBA" id="ARBA00023237"/>
    </source>
</evidence>